<sequence length="311" mass="33893">MTLDREILAGRSVTIMAPNFANGQCRSFRGDGLPDLLVRNTETGELFVHPHSGEFDGTGTFGPPVKIGDGFGWWRFFFVRAVDASGDGRADICAFSTSEYDINPGENGEFGFFLLRNLGGPGEIGPFAEPLRVSSKRDDGQEWETIGFADVTGTGTDDTFGRGKNAGNIDLFPHRGQGVVRNDTYDKEPVRLIDVDVDDFPVAMADFTGNGTPDLLVRRPNGDMDLFEFAGKPGTTTEGTWYTVARGWQDMRIMTLTDVDLDGRPDLLGLRPDGTLDAYAHSGVFNPQAPLDLFREPVTVATGFGKYDVVS</sequence>
<protein>
    <submittedName>
        <fullName evidence="2">VCBS repeat-containing protein</fullName>
    </submittedName>
</protein>
<comment type="caution">
    <text evidence="2">The sequence shown here is derived from an EMBL/GenBank/DDBJ whole genome shotgun (WGS) entry which is preliminary data.</text>
</comment>
<evidence type="ECO:0000256" key="1">
    <source>
        <dbReference type="ARBA" id="ARBA00022729"/>
    </source>
</evidence>
<proteinExistence type="predicted"/>
<evidence type="ECO:0000313" key="3">
    <source>
        <dbReference type="Proteomes" id="UP000295136"/>
    </source>
</evidence>
<gene>
    <name evidence="2" type="ORF">E1295_30510</name>
</gene>
<dbReference type="InterPro" id="IPR013517">
    <property type="entry name" value="FG-GAP"/>
</dbReference>
<dbReference type="PANTHER" id="PTHR44103">
    <property type="entry name" value="PROPROTEIN CONVERTASE P"/>
    <property type="match status" value="1"/>
</dbReference>
<dbReference type="SUPFAM" id="SSF69318">
    <property type="entry name" value="Integrin alpha N-terminal domain"/>
    <property type="match status" value="1"/>
</dbReference>
<reference evidence="2 3" key="1">
    <citation type="submission" date="2019-03" db="EMBL/GenBank/DDBJ databases">
        <title>Draft genome sequences of novel Actinobacteria.</title>
        <authorList>
            <person name="Sahin N."/>
            <person name="Ay H."/>
            <person name="Saygin H."/>
        </authorList>
    </citation>
    <scope>NUCLEOTIDE SEQUENCE [LARGE SCALE GENOMIC DNA]</scope>
    <source>
        <strain evidence="2 3">6K102</strain>
    </source>
</reference>
<accession>A0A4R5F222</accession>
<organism evidence="2 3">
    <name type="scientific">Nonomuraea mesophila</name>
    <dbReference type="NCBI Taxonomy" id="2530382"/>
    <lineage>
        <taxon>Bacteria</taxon>
        <taxon>Bacillati</taxon>
        <taxon>Actinomycetota</taxon>
        <taxon>Actinomycetes</taxon>
        <taxon>Streptosporangiales</taxon>
        <taxon>Streptosporangiaceae</taxon>
        <taxon>Nonomuraea</taxon>
    </lineage>
</organism>
<dbReference type="Proteomes" id="UP000295136">
    <property type="component" value="Unassembled WGS sequence"/>
</dbReference>
<dbReference type="InterPro" id="IPR028994">
    <property type="entry name" value="Integrin_alpha_N"/>
</dbReference>
<dbReference type="Pfam" id="PF13517">
    <property type="entry name" value="FG-GAP_3"/>
    <property type="match status" value="2"/>
</dbReference>
<dbReference type="EMBL" id="SMLD01000100">
    <property type="protein sequence ID" value="TDE41372.1"/>
    <property type="molecule type" value="Genomic_DNA"/>
</dbReference>
<dbReference type="PANTHER" id="PTHR44103:SF1">
    <property type="entry name" value="PROPROTEIN CONVERTASE P"/>
    <property type="match status" value="1"/>
</dbReference>
<keyword evidence="3" id="KW-1185">Reference proteome</keyword>
<keyword evidence="1" id="KW-0732">Signal</keyword>
<dbReference type="AlphaFoldDB" id="A0A4R5F222"/>
<name>A0A4R5F222_9ACTN</name>
<evidence type="ECO:0000313" key="2">
    <source>
        <dbReference type="EMBL" id="TDE41372.1"/>
    </source>
</evidence>